<feature type="domain" description="NAD-dependent epimerase/dehydratase" evidence="1">
    <location>
        <begin position="149"/>
        <end position="226"/>
    </location>
</feature>
<dbReference type="RefSeq" id="XP_008078851.1">
    <property type="nucleotide sequence ID" value="XM_008080660.1"/>
</dbReference>
<gene>
    <name evidence="3" type="ORF">GLAREA_06712</name>
</gene>
<dbReference type="InterPro" id="IPR016040">
    <property type="entry name" value="NAD(P)-bd_dom"/>
</dbReference>
<dbReference type="EMBL" id="KE145357">
    <property type="protein sequence ID" value="EPE33699.1"/>
    <property type="molecule type" value="Genomic_DNA"/>
</dbReference>
<dbReference type="STRING" id="1116229.S3D9A3"/>
<reference evidence="3 4" key="1">
    <citation type="journal article" date="2013" name="BMC Genomics">
        <title>Genomics-driven discovery of the pneumocandin biosynthetic gene cluster in the fungus Glarea lozoyensis.</title>
        <authorList>
            <person name="Chen L."/>
            <person name="Yue Q."/>
            <person name="Zhang X."/>
            <person name="Xiang M."/>
            <person name="Wang C."/>
            <person name="Li S."/>
            <person name="Che Y."/>
            <person name="Ortiz-Lopez F.J."/>
            <person name="Bills G.F."/>
            <person name="Liu X."/>
            <person name="An Z."/>
        </authorList>
    </citation>
    <scope>NUCLEOTIDE SEQUENCE [LARGE SCALE GENOMIC DNA]</scope>
    <source>
        <strain evidence="4">ATCC 20868 / MF5171</strain>
    </source>
</reference>
<dbReference type="Pfam" id="PF13460">
    <property type="entry name" value="NAD_binding_10"/>
    <property type="match status" value="1"/>
</dbReference>
<evidence type="ECO:0000259" key="2">
    <source>
        <dbReference type="Pfam" id="PF13460"/>
    </source>
</evidence>
<dbReference type="GO" id="GO:0005737">
    <property type="term" value="C:cytoplasm"/>
    <property type="evidence" value="ECO:0007669"/>
    <property type="project" value="TreeGrafter"/>
</dbReference>
<dbReference type="InterPro" id="IPR051783">
    <property type="entry name" value="NAD(P)-dependent_oxidoreduct"/>
</dbReference>
<name>S3D9A3_GLAL2</name>
<dbReference type="HOGENOM" id="CLU_007383_12_2_1"/>
<dbReference type="eggNOG" id="KOG1502">
    <property type="taxonomic scope" value="Eukaryota"/>
</dbReference>
<dbReference type="InterPro" id="IPR001509">
    <property type="entry name" value="Epimerase_deHydtase"/>
</dbReference>
<dbReference type="AlphaFoldDB" id="S3D9A3"/>
<protein>
    <submittedName>
        <fullName evidence="3">NAD(P)-binding Rossmann-fold containing protein</fullName>
    </submittedName>
</protein>
<dbReference type="Gene3D" id="3.40.50.720">
    <property type="entry name" value="NAD(P)-binding Rossmann-like Domain"/>
    <property type="match status" value="1"/>
</dbReference>
<dbReference type="PANTHER" id="PTHR48079:SF6">
    <property type="entry name" value="NAD(P)-BINDING DOMAIN-CONTAINING PROTEIN-RELATED"/>
    <property type="match status" value="1"/>
</dbReference>
<dbReference type="SUPFAM" id="SSF51735">
    <property type="entry name" value="NAD(P)-binding Rossmann-fold domains"/>
    <property type="match status" value="1"/>
</dbReference>
<evidence type="ECO:0000313" key="3">
    <source>
        <dbReference type="EMBL" id="EPE33699.1"/>
    </source>
</evidence>
<dbReference type="GeneID" id="19465765"/>
<proteinExistence type="predicted"/>
<dbReference type="OMA" id="DEREQTW"/>
<organism evidence="3 4">
    <name type="scientific">Glarea lozoyensis (strain ATCC 20868 / MF5171)</name>
    <dbReference type="NCBI Taxonomy" id="1116229"/>
    <lineage>
        <taxon>Eukaryota</taxon>
        <taxon>Fungi</taxon>
        <taxon>Dikarya</taxon>
        <taxon>Ascomycota</taxon>
        <taxon>Pezizomycotina</taxon>
        <taxon>Leotiomycetes</taxon>
        <taxon>Helotiales</taxon>
        <taxon>Helotiaceae</taxon>
        <taxon>Glarea</taxon>
    </lineage>
</organism>
<evidence type="ECO:0000259" key="1">
    <source>
        <dbReference type="Pfam" id="PF01370"/>
    </source>
</evidence>
<dbReference type="KEGG" id="glz:GLAREA_06712"/>
<evidence type="ECO:0000313" key="4">
    <source>
        <dbReference type="Proteomes" id="UP000016922"/>
    </source>
</evidence>
<dbReference type="Proteomes" id="UP000016922">
    <property type="component" value="Unassembled WGS sequence"/>
</dbReference>
<dbReference type="OrthoDB" id="2130169at2759"/>
<dbReference type="InterPro" id="IPR036291">
    <property type="entry name" value="NAD(P)-bd_dom_sf"/>
</dbReference>
<accession>S3D9A3</accession>
<feature type="domain" description="NAD(P)-binding" evidence="2">
    <location>
        <begin position="10"/>
        <end position="117"/>
    </location>
</feature>
<dbReference type="Pfam" id="PF01370">
    <property type="entry name" value="Epimerase"/>
    <property type="match status" value="1"/>
</dbReference>
<dbReference type="PANTHER" id="PTHR48079">
    <property type="entry name" value="PROTEIN YEEZ"/>
    <property type="match status" value="1"/>
</dbReference>
<sequence>MPAKTLFMTGATGYIGGSVLEKIIKEYPQLEITTLLRKPVPEFKSRYPKVKIVLGDFDSFDVIEKAASEADIVIHTGDIDHPGCAKAIISGSQKNKNPSFLIHLTGTGCISDEREQTWEGKYNPHVWNDITEIKELYDLPESAQHHVIDQNVMDASNDKLKTAIICPPDIYGQNTGIGSRATFLVPEYIKVLLQKKEAFYLGAGENIRAVTHINDVVDLFILLIGETIKGGGKAQWGREGFYFAVSDGVAWKDAAEAINKLGVEQGWLPKNSKPVVWTPKQVGDITADDPGRSLYLWGSNSRAESARAKALGWKPHGPTFWEQLSEDVKVSVAKAKAN</sequence>
<keyword evidence="4" id="KW-1185">Reference proteome</keyword>
<dbReference type="GO" id="GO:0004029">
    <property type="term" value="F:aldehyde dehydrogenase (NAD+) activity"/>
    <property type="evidence" value="ECO:0007669"/>
    <property type="project" value="TreeGrafter"/>
</dbReference>